<gene>
    <name evidence="3" type="ORF">FH971_01600</name>
</gene>
<proteinExistence type="predicted"/>
<evidence type="ECO:0000313" key="3">
    <source>
        <dbReference type="EMBL" id="QDE29776.1"/>
    </source>
</evidence>
<accession>A0A4Y5YB89</accession>
<feature type="domain" description="Beta-ketoacyl synthase-like N-terminal" evidence="2">
    <location>
        <begin position="23"/>
        <end position="269"/>
    </location>
</feature>
<protein>
    <submittedName>
        <fullName evidence="3">Beta-ketoacyl synthase chain length factor</fullName>
    </submittedName>
</protein>
<name>A0A4Y5YB89_9GAMM</name>
<evidence type="ECO:0000259" key="2">
    <source>
        <dbReference type="Pfam" id="PF13723"/>
    </source>
</evidence>
<evidence type="ECO:0000256" key="1">
    <source>
        <dbReference type="SAM" id="MobiDB-lite"/>
    </source>
</evidence>
<dbReference type="InterPro" id="IPR016039">
    <property type="entry name" value="Thiolase-like"/>
</dbReference>
<sequence length="274" mass="30660">MHLVFDLLSWGAWSPDFQTAESWQQWQQPNSNLSPKPDSPALKHIPAMQRRRFSRLTKMMLTAAHQCQPDNHCRSIFSSRHGELTRTLGILKDIAQQQALSPTAFSQSVHNTASGIFGIVNNNTAASTSVAAGEQTLIQALVEAYAQLAQSPQPVLVVFGDDPVPPVYSEFTHEVELPLALGLYLAPLNNVSDQVDKQTTETEYQQINHQKTTLSISDHPLNLSHLDNQQNQKSHNGQNGQNDISLSELIHHIANKTNIQGKLCHWYWSLEHHD</sequence>
<dbReference type="InterPro" id="IPR014030">
    <property type="entry name" value="Ketoacyl_synth_N"/>
</dbReference>
<organism evidence="3 4">
    <name type="scientific">Shewanella polaris</name>
    <dbReference type="NCBI Taxonomy" id="2588449"/>
    <lineage>
        <taxon>Bacteria</taxon>
        <taxon>Pseudomonadati</taxon>
        <taxon>Pseudomonadota</taxon>
        <taxon>Gammaproteobacteria</taxon>
        <taxon>Alteromonadales</taxon>
        <taxon>Shewanellaceae</taxon>
        <taxon>Shewanella</taxon>
    </lineage>
</organism>
<dbReference type="SUPFAM" id="SSF53901">
    <property type="entry name" value="Thiolase-like"/>
    <property type="match status" value="1"/>
</dbReference>
<feature type="region of interest" description="Disordered" evidence="1">
    <location>
        <begin position="220"/>
        <end position="242"/>
    </location>
</feature>
<dbReference type="Pfam" id="PF13723">
    <property type="entry name" value="Ketoacyl-synt_2"/>
    <property type="match status" value="1"/>
</dbReference>
<dbReference type="KEGG" id="spol:FH971_01600"/>
<dbReference type="Proteomes" id="UP000319809">
    <property type="component" value="Chromosome"/>
</dbReference>
<reference evidence="3 4" key="1">
    <citation type="submission" date="2019-06" db="EMBL/GenBank/DDBJ databases">
        <title>The genome of Shewanella sp. SM1901.</title>
        <authorList>
            <person name="Cha Q."/>
        </authorList>
    </citation>
    <scope>NUCLEOTIDE SEQUENCE [LARGE SCALE GENOMIC DNA]</scope>
    <source>
        <strain evidence="3 4">SM1901</strain>
    </source>
</reference>
<keyword evidence="4" id="KW-1185">Reference proteome</keyword>
<dbReference type="EMBL" id="CP041036">
    <property type="protein sequence ID" value="QDE29776.1"/>
    <property type="molecule type" value="Genomic_DNA"/>
</dbReference>
<dbReference type="GO" id="GO:0016746">
    <property type="term" value="F:acyltransferase activity"/>
    <property type="evidence" value="ECO:0007669"/>
    <property type="project" value="InterPro"/>
</dbReference>
<dbReference type="AlphaFoldDB" id="A0A4Y5YB89"/>
<dbReference type="RefSeq" id="WP_140233108.1">
    <property type="nucleotide sequence ID" value="NZ_CP041036.1"/>
</dbReference>
<evidence type="ECO:0000313" key="4">
    <source>
        <dbReference type="Proteomes" id="UP000319809"/>
    </source>
</evidence>
<feature type="compositionally biased region" description="Polar residues" evidence="1">
    <location>
        <begin position="225"/>
        <end position="242"/>
    </location>
</feature>